<dbReference type="InterPro" id="IPR004089">
    <property type="entry name" value="MCPsignal_dom"/>
</dbReference>
<evidence type="ECO:0000256" key="5">
    <source>
        <dbReference type="SAM" id="Phobius"/>
    </source>
</evidence>
<keyword evidence="5" id="KW-0472">Membrane</keyword>
<keyword evidence="9" id="KW-1185">Reference proteome</keyword>
<dbReference type="InterPro" id="IPR003660">
    <property type="entry name" value="HAMP_dom"/>
</dbReference>
<evidence type="ECO:0000256" key="4">
    <source>
        <dbReference type="SAM" id="Coils"/>
    </source>
</evidence>
<evidence type="ECO:0008006" key="10">
    <source>
        <dbReference type="Google" id="ProtNLM"/>
    </source>
</evidence>
<evidence type="ECO:0000256" key="2">
    <source>
        <dbReference type="ARBA" id="ARBA00029447"/>
    </source>
</evidence>
<comment type="caution">
    <text evidence="8">The sequence shown here is derived from an EMBL/GenBank/DDBJ whole genome shotgun (WGS) entry which is preliminary data.</text>
</comment>
<dbReference type="PROSITE" id="PS50885">
    <property type="entry name" value="HAMP"/>
    <property type="match status" value="1"/>
</dbReference>
<dbReference type="PANTHER" id="PTHR43531:SF11">
    <property type="entry name" value="METHYL-ACCEPTING CHEMOTAXIS PROTEIN 3"/>
    <property type="match status" value="1"/>
</dbReference>
<organism evidence="8 9">
    <name type="scientific">Paralimibaculum aggregatum</name>
    <dbReference type="NCBI Taxonomy" id="3036245"/>
    <lineage>
        <taxon>Bacteria</taxon>
        <taxon>Pseudomonadati</taxon>
        <taxon>Pseudomonadota</taxon>
        <taxon>Alphaproteobacteria</taxon>
        <taxon>Rhodobacterales</taxon>
        <taxon>Paracoccaceae</taxon>
        <taxon>Paralimibaculum</taxon>
    </lineage>
</organism>
<evidence type="ECO:0000313" key="8">
    <source>
        <dbReference type="EMBL" id="GMG81895.1"/>
    </source>
</evidence>
<dbReference type="Pfam" id="PF00015">
    <property type="entry name" value="MCPsignal"/>
    <property type="match status" value="1"/>
</dbReference>
<name>A0ABQ6LNQ9_9RHOB</name>
<evidence type="ECO:0000256" key="3">
    <source>
        <dbReference type="PROSITE-ProRule" id="PRU00284"/>
    </source>
</evidence>
<dbReference type="Proteomes" id="UP001239909">
    <property type="component" value="Unassembled WGS sequence"/>
</dbReference>
<dbReference type="Gene3D" id="1.10.287.950">
    <property type="entry name" value="Methyl-accepting chemotaxis protein"/>
    <property type="match status" value="1"/>
</dbReference>
<feature type="transmembrane region" description="Helical" evidence="5">
    <location>
        <begin position="20"/>
        <end position="43"/>
    </location>
</feature>
<keyword evidence="4" id="KW-0175">Coiled coil</keyword>
<evidence type="ECO:0000259" key="6">
    <source>
        <dbReference type="PROSITE" id="PS50111"/>
    </source>
</evidence>
<feature type="domain" description="Methyl-accepting transducer" evidence="6">
    <location>
        <begin position="309"/>
        <end position="524"/>
    </location>
</feature>
<sequence length="570" mass="58271">MIQRRTGGGGSRLGLAPKILLYVVSAILLTVGAGIGTGVWSTWRLAERALQEKAAVVSGLIAGNAGGAIRFGKLEPLAAVFDSIIAESADSIAAIAAFDLEGRPVLARRAEEAAGAGASGESAPGAAMPLAAEHAAVVARVGATGAPERDARGDVYFRAVRFGPREQVVGVVAVTAAAEQARAAAIGAGLRQSAAALGIGALVLGLVYLGLRGAVFRPLGWLARASTAAITGEALDLPGRERGDEIGAARRVIEEHAENIRINAEAAERIAQGDLTAEIAARSENDRLGQALARMAASLNAKLHRAAGNSEALAETCRALNTTAGTIRDGAARQAASAQDASAAIEEMTANIRQSADNAAQTEEIANRSAVDARRSGEAVGNAVDVMKTIAEKITIIQEIARQTDLLALNAAVEAARAGAHGKGFAVVASEVRKLAERSQRAATEIGALSAQTVTVSVEAGRMLETLVPNIERTAGLVQEISAATREQNIGAEQINRAIRDLDRVIGQNAESADSAAGTTAGLAARSEELRALVAEFTLAPARSGGAGEAALDRAFLEAPAAAAPARRRA</sequence>
<gene>
    <name evidence="8" type="ORF">LNKW23_11080</name>
</gene>
<keyword evidence="3" id="KW-0807">Transducer</keyword>
<evidence type="ECO:0000259" key="7">
    <source>
        <dbReference type="PROSITE" id="PS50885"/>
    </source>
</evidence>
<accession>A0ABQ6LNQ9</accession>
<dbReference type="CDD" id="cd06225">
    <property type="entry name" value="HAMP"/>
    <property type="match status" value="1"/>
</dbReference>
<dbReference type="InterPro" id="IPR051310">
    <property type="entry name" value="MCP_chemotaxis"/>
</dbReference>
<keyword evidence="5" id="KW-0812">Transmembrane</keyword>
<feature type="domain" description="HAMP" evidence="7">
    <location>
        <begin position="264"/>
        <end position="304"/>
    </location>
</feature>
<keyword evidence="5" id="KW-1133">Transmembrane helix</keyword>
<dbReference type="SMART" id="SM00283">
    <property type="entry name" value="MA"/>
    <property type="match status" value="1"/>
</dbReference>
<reference evidence="8 9" key="1">
    <citation type="submission" date="2023-04" db="EMBL/GenBank/DDBJ databases">
        <title>Marinoamorphus aggregata gen. nov., sp. Nov., isolate from tissue of brittle star Ophioplocus japonicus.</title>
        <authorList>
            <person name="Kawano K."/>
            <person name="Sawayama S."/>
            <person name="Nakagawa S."/>
        </authorList>
    </citation>
    <scope>NUCLEOTIDE SEQUENCE [LARGE SCALE GENOMIC DNA]</scope>
    <source>
        <strain evidence="8 9">NKW23</strain>
    </source>
</reference>
<keyword evidence="1" id="KW-0145">Chemotaxis</keyword>
<dbReference type="SUPFAM" id="SSF58104">
    <property type="entry name" value="Methyl-accepting chemotaxis protein (MCP) signaling domain"/>
    <property type="match status" value="1"/>
</dbReference>
<evidence type="ECO:0000256" key="1">
    <source>
        <dbReference type="ARBA" id="ARBA00022500"/>
    </source>
</evidence>
<evidence type="ECO:0000313" key="9">
    <source>
        <dbReference type="Proteomes" id="UP001239909"/>
    </source>
</evidence>
<dbReference type="PROSITE" id="PS50111">
    <property type="entry name" value="CHEMOTAXIS_TRANSDUC_2"/>
    <property type="match status" value="1"/>
</dbReference>
<proteinExistence type="inferred from homology"/>
<dbReference type="EMBL" id="BSYI01000006">
    <property type="protein sequence ID" value="GMG81895.1"/>
    <property type="molecule type" value="Genomic_DNA"/>
</dbReference>
<protein>
    <recommendedName>
        <fullName evidence="10">Methyl-accepting chemotaxis protein</fullName>
    </recommendedName>
</protein>
<feature type="coiled-coil region" evidence="4">
    <location>
        <begin position="338"/>
        <end position="365"/>
    </location>
</feature>
<dbReference type="PANTHER" id="PTHR43531">
    <property type="entry name" value="PROTEIN ICFG"/>
    <property type="match status" value="1"/>
</dbReference>
<dbReference type="RefSeq" id="WP_285670627.1">
    <property type="nucleotide sequence ID" value="NZ_BSYI01000006.1"/>
</dbReference>
<comment type="similarity">
    <text evidence="2">Belongs to the methyl-accepting chemotaxis (MCP) protein family.</text>
</comment>